<gene>
    <name evidence="1" type="primary">109591476</name>
</gene>
<name>A0A1X7STW9_AMPQE</name>
<dbReference type="EnsemblMetazoa" id="Aqu2.1.05589_001">
    <property type="protein sequence ID" value="Aqu2.1.05589_001"/>
    <property type="gene ID" value="Aqu2.1.05589"/>
</dbReference>
<keyword evidence="2" id="KW-1185">Reference proteome</keyword>
<evidence type="ECO:0008006" key="3">
    <source>
        <dbReference type="Google" id="ProtNLM"/>
    </source>
</evidence>
<dbReference type="AlphaFoldDB" id="A0A1X7STW9"/>
<reference evidence="1" key="2">
    <citation type="submission" date="2017-05" db="UniProtKB">
        <authorList>
            <consortium name="EnsemblMetazoa"/>
        </authorList>
    </citation>
    <scope>IDENTIFICATION</scope>
</reference>
<dbReference type="KEGG" id="aqu:109591476"/>
<dbReference type="Proteomes" id="UP000007879">
    <property type="component" value="Unassembled WGS sequence"/>
</dbReference>
<sequence>METPEAVNDDTNLGVCAQNALKKQHNEIKNLLAISEPIFRNIAGACTSATIIHSTEYDKIFDDKTGQSLLERADNFINCIMSVVKVCPDQLEVFLNIVVNKGNIAFERIAKLMSQSFNNEVPEHACIKLTGIQKN</sequence>
<dbReference type="InParanoid" id="A0A1X7STW9"/>
<reference evidence="2" key="1">
    <citation type="journal article" date="2010" name="Nature">
        <title>The Amphimedon queenslandica genome and the evolution of animal complexity.</title>
        <authorList>
            <person name="Srivastava M."/>
            <person name="Simakov O."/>
            <person name="Chapman J."/>
            <person name="Fahey B."/>
            <person name="Gauthier M.E."/>
            <person name="Mitros T."/>
            <person name="Richards G.S."/>
            <person name="Conaco C."/>
            <person name="Dacre M."/>
            <person name="Hellsten U."/>
            <person name="Larroux C."/>
            <person name="Putnam N.H."/>
            <person name="Stanke M."/>
            <person name="Adamska M."/>
            <person name="Darling A."/>
            <person name="Degnan S.M."/>
            <person name="Oakley T.H."/>
            <person name="Plachetzki D.C."/>
            <person name="Zhai Y."/>
            <person name="Adamski M."/>
            <person name="Calcino A."/>
            <person name="Cummins S.F."/>
            <person name="Goodstein D.M."/>
            <person name="Harris C."/>
            <person name="Jackson D.J."/>
            <person name="Leys S.P."/>
            <person name="Shu S."/>
            <person name="Woodcroft B.J."/>
            <person name="Vervoort M."/>
            <person name="Kosik K.S."/>
            <person name="Manning G."/>
            <person name="Degnan B.M."/>
            <person name="Rokhsar D.S."/>
        </authorList>
    </citation>
    <scope>NUCLEOTIDE SEQUENCE [LARGE SCALE GENOMIC DNA]</scope>
</reference>
<dbReference type="EnsemblMetazoa" id="XM_020007204.1">
    <property type="protein sequence ID" value="XP_019862763.1"/>
    <property type="gene ID" value="LOC109591476"/>
</dbReference>
<evidence type="ECO:0000313" key="1">
    <source>
        <dbReference type="EnsemblMetazoa" id="Aqu2.1.05589_001"/>
    </source>
</evidence>
<evidence type="ECO:0000313" key="2">
    <source>
        <dbReference type="Proteomes" id="UP000007879"/>
    </source>
</evidence>
<organism evidence="1">
    <name type="scientific">Amphimedon queenslandica</name>
    <name type="common">Sponge</name>
    <dbReference type="NCBI Taxonomy" id="400682"/>
    <lineage>
        <taxon>Eukaryota</taxon>
        <taxon>Metazoa</taxon>
        <taxon>Porifera</taxon>
        <taxon>Demospongiae</taxon>
        <taxon>Heteroscleromorpha</taxon>
        <taxon>Haplosclerida</taxon>
        <taxon>Niphatidae</taxon>
        <taxon>Amphimedon</taxon>
    </lineage>
</organism>
<accession>A0A1X7STW9</accession>
<proteinExistence type="predicted"/>
<protein>
    <recommendedName>
        <fullName evidence="3">CARD domain-containing protein</fullName>
    </recommendedName>
</protein>